<dbReference type="SMART" id="SM00066">
    <property type="entry name" value="GAL4"/>
    <property type="match status" value="1"/>
</dbReference>
<proteinExistence type="predicted"/>
<dbReference type="GO" id="GO:0000981">
    <property type="term" value="F:DNA-binding transcription factor activity, RNA polymerase II-specific"/>
    <property type="evidence" value="ECO:0007669"/>
    <property type="project" value="InterPro"/>
</dbReference>
<dbReference type="RefSeq" id="XP_030997880.1">
    <property type="nucleotide sequence ID" value="XM_031138544.1"/>
</dbReference>
<dbReference type="Pfam" id="PF00172">
    <property type="entry name" value="Zn_clus"/>
    <property type="match status" value="1"/>
</dbReference>
<dbReference type="PROSITE" id="PS50048">
    <property type="entry name" value="ZN2_CY6_FUNGAL_2"/>
    <property type="match status" value="1"/>
</dbReference>
<dbReference type="InParanoid" id="A0A507BFU4"/>
<dbReference type="GeneID" id="41971611"/>
<protein>
    <recommendedName>
        <fullName evidence="6">Zn(2)-C6 fungal-type domain-containing protein</fullName>
    </recommendedName>
</protein>
<evidence type="ECO:0000313" key="8">
    <source>
        <dbReference type="Proteomes" id="UP000319257"/>
    </source>
</evidence>
<dbReference type="Gene3D" id="4.10.240.10">
    <property type="entry name" value="Zn(2)-C6 fungal-type DNA-binding domain"/>
    <property type="match status" value="1"/>
</dbReference>
<organism evidence="7 8">
    <name type="scientific">Thyridium curvatum</name>
    <dbReference type="NCBI Taxonomy" id="1093900"/>
    <lineage>
        <taxon>Eukaryota</taxon>
        <taxon>Fungi</taxon>
        <taxon>Dikarya</taxon>
        <taxon>Ascomycota</taxon>
        <taxon>Pezizomycotina</taxon>
        <taxon>Sordariomycetes</taxon>
        <taxon>Sordariomycetidae</taxon>
        <taxon>Thyridiales</taxon>
        <taxon>Thyridiaceae</taxon>
        <taxon>Thyridium</taxon>
    </lineage>
</organism>
<dbReference type="SMART" id="SM00906">
    <property type="entry name" value="Fungal_trans"/>
    <property type="match status" value="1"/>
</dbReference>
<evidence type="ECO:0000256" key="3">
    <source>
        <dbReference type="ARBA" id="ARBA00023163"/>
    </source>
</evidence>
<comment type="caution">
    <text evidence="7">The sequence shown here is derived from an EMBL/GenBank/DDBJ whole genome shotgun (WGS) entry which is preliminary data.</text>
</comment>
<keyword evidence="2" id="KW-0805">Transcription regulation</keyword>
<dbReference type="InterPro" id="IPR007219">
    <property type="entry name" value="XnlR_reg_dom"/>
</dbReference>
<dbReference type="InterPro" id="IPR001138">
    <property type="entry name" value="Zn2Cys6_DnaBD"/>
</dbReference>
<gene>
    <name evidence="7" type="ORF">E0L32_004164</name>
</gene>
<dbReference type="OrthoDB" id="2283488at2759"/>
<keyword evidence="1" id="KW-0479">Metal-binding</keyword>
<keyword evidence="4" id="KW-0539">Nucleus</keyword>
<sequence length="742" mass="82796">MSALNSNLELSEPRDPLRYRKKRRQVARACEQCRRYRIKCDDDAPCLNCRTNDRQCSRLADSLSSEEEIARLKQKVRSLEEELQQERSRRIAVEQQQQPTPTLESPASSPASSQNENSNHGYSQKRFWDGVHIRPPRSPHSSWFGPSSLYYYIFRLNTYLNSALQQYQLATDILPVSVSSGDIVENPVRKPSSTALSLATGSVDASEGVYLKPVQEEYFLSLFWESYHTSLFAVLDEAQFKQHYQSLFASSTTSRDPSALVDIVVAMCMQNGLSSLPCDRQGSIVEDKDPTVAGRWHYRRGQLLLASESESPTIATLQAHLLRATFLCGGSFHNMVDSACASAVRTAYMLGLHQNTPLSMPEAEQQLRRRLWWAVCVLDSKIGMKLGRPFSVPVESHIMPELPRDDAAAARMSGSMFAPIGHDATWLSFNLQNTKLYMVVRDAYSAFYDRDLRLGGGQAIWDHPQIMEDLADNLFNYAELLFKEWTDNVPRALTIPRQPASRPFSTGGSTLILEQYAPLWLQRQRVLLELTYHHLCTNLFRPFLYFGQTPHPAESCAEAGAMKCCSHAMEVVHITHQVLESTDILNGWHEAFQWTWGAALTLVGFALLYPGDPRAAQARAAIDQALAVFDTFGASFATAASAATIMRSHCAKVDYLVSKWWFERSNIGSASGGSEEVAVAMNSVWPTLSLEMPLDDAFQTSGLSGIGGLDTLGTDGSLLDATLGVDFWADLDMLWPELGNVS</sequence>
<name>A0A507BFU4_9PEZI</name>
<dbReference type="CDD" id="cd12148">
    <property type="entry name" value="fungal_TF_MHR"/>
    <property type="match status" value="1"/>
</dbReference>
<dbReference type="PROSITE" id="PS00463">
    <property type="entry name" value="ZN2_CY6_FUNGAL_1"/>
    <property type="match status" value="1"/>
</dbReference>
<evidence type="ECO:0000256" key="2">
    <source>
        <dbReference type="ARBA" id="ARBA00023015"/>
    </source>
</evidence>
<dbReference type="GO" id="GO:0000978">
    <property type="term" value="F:RNA polymerase II cis-regulatory region sequence-specific DNA binding"/>
    <property type="evidence" value="ECO:0007669"/>
    <property type="project" value="TreeGrafter"/>
</dbReference>
<keyword evidence="8" id="KW-1185">Reference proteome</keyword>
<dbReference type="Proteomes" id="UP000319257">
    <property type="component" value="Unassembled WGS sequence"/>
</dbReference>
<dbReference type="GO" id="GO:0000435">
    <property type="term" value="P:positive regulation of transcription from RNA polymerase II promoter by galactose"/>
    <property type="evidence" value="ECO:0007669"/>
    <property type="project" value="TreeGrafter"/>
</dbReference>
<feature type="compositionally biased region" description="Polar residues" evidence="5">
    <location>
        <begin position="94"/>
        <end position="121"/>
    </location>
</feature>
<evidence type="ECO:0000256" key="1">
    <source>
        <dbReference type="ARBA" id="ARBA00022723"/>
    </source>
</evidence>
<dbReference type="InterPro" id="IPR051127">
    <property type="entry name" value="Fungal_SecMet_Regulators"/>
</dbReference>
<feature type="region of interest" description="Disordered" evidence="5">
    <location>
        <begin position="87"/>
        <end position="121"/>
    </location>
</feature>
<dbReference type="SUPFAM" id="SSF57701">
    <property type="entry name" value="Zn2/Cys6 DNA-binding domain"/>
    <property type="match status" value="1"/>
</dbReference>
<dbReference type="InterPro" id="IPR036864">
    <property type="entry name" value="Zn2-C6_fun-type_DNA-bd_sf"/>
</dbReference>
<keyword evidence="3" id="KW-0804">Transcription</keyword>
<evidence type="ECO:0000313" key="7">
    <source>
        <dbReference type="EMBL" id="TPX16169.1"/>
    </source>
</evidence>
<dbReference type="Pfam" id="PF04082">
    <property type="entry name" value="Fungal_trans"/>
    <property type="match status" value="1"/>
</dbReference>
<accession>A0A507BFU4</accession>
<evidence type="ECO:0000259" key="6">
    <source>
        <dbReference type="PROSITE" id="PS50048"/>
    </source>
</evidence>
<dbReference type="AlphaFoldDB" id="A0A507BFU4"/>
<dbReference type="CDD" id="cd00067">
    <property type="entry name" value="GAL4"/>
    <property type="match status" value="1"/>
</dbReference>
<feature type="domain" description="Zn(2)-C6 fungal-type" evidence="6">
    <location>
        <begin position="29"/>
        <end position="58"/>
    </location>
</feature>
<dbReference type="GO" id="GO:0005634">
    <property type="term" value="C:nucleus"/>
    <property type="evidence" value="ECO:0007669"/>
    <property type="project" value="TreeGrafter"/>
</dbReference>
<reference evidence="7 8" key="1">
    <citation type="submission" date="2019-06" db="EMBL/GenBank/DDBJ databases">
        <title>Draft genome sequence of the filamentous fungus Phialemoniopsis curvata isolated from diesel fuel.</title>
        <authorList>
            <person name="Varaljay V.A."/>
            <person name="Lyon W.J."/>
            <person name="Crouch A.L."/>
            <person name="Drake C.E."/>
            <person name="Hollomon J.M."/>
            <person name="Nadeau L.J."/>
            <person name="Nunn H.S."/>
            <person name="Stevenson B.S."/>
            <person name="Bojanowski C.L."/>
            <person name="Crookes-Goodson W.J."/>
        </authorList>
    </citation>
    <scope>NUCLEOTIDE SEQUENCE [LARGE SCALE GENOMIC DNA]</scope>
    <source>
        <strain evidence="7 8">D216</strain>
    </source>
</reference>
<evidence type="ECO:0000256" key="5">
    <source>
        <dbReference type="SAM" id="MobiDB-lite"/>
    </source>
</evidence>
<dbReference type="PANTHER" id="PTHR47424:SF12">
    <property type="entry name" value="TRANSCRIPTION FACTOR ASQA"/>
    <property type="match status" value="1"/>
</dbReference>
<dbReference type="EMBL" id="SKBQ01000019">
    <property type="protein sequence ID" value="TPX16169.1"/>
    <property type="molecule type" value="Genomic_DNA"/>
</dbReference>
<evidence type="ECO:0000256" key="4">
    <source>
        <dbReference type="ARBA" id="ARBA00023242"/>
    </source>
</evidence>
<dbReference type="GO" id="GO:0006351">
    <property type="term" value="P:DNA-templated transcription"/>
    <property type="evidence" value="ECO:0007669"/>
    <property type="project" value="InterPro"/>
</dbReference>
<dbReference type="PANTHER" id="PTHR47424">
    <property type="entry name" value="REGULATORY PROTEIN GAL4"/>
    <property type="match status" value="1"/>
</dbReference>
<dbReference type="GO" id="GO:0008270">
    <property type="term" value="F:zinc ion binding"/>
    <property type="evidence" value="ECO:0007669"/>
    <property type="project" value="InterPro"/>
</dbReference>